<accession>A0AC61R5Z1</accession>
<reference evidence="1" key="1">
    <citation type="submission" date="2019-04" db="EMBL/GenBank/DDBJ databases">
        <title>Microbes associate with the intestines of laboratory mice.</title>
        <authorList>
            <person name="Navarre W."/>
            <person name="Wong E."/>
            <person name="Huang K."/>
            <person name="Tropini C."/>
            <person name="Ng K."/>
            <person name="Yu B."/>
        </authorList>
    </citation>
    <scope>NUCLEOTIDE SEQUENCE</scope>
    <source>
        <strain evidence="1">NM09_H32</strain>
    </source>
</reference>
<evidence type="ECO:0000313" key="2">
    <source>
        <dbReference type="Proteomes" id="UP000308836"/>
    </source>
</evidence>
<dbReference type="EMBL" id="SRYG01000020">
    <property type="protein sequence ID" value="TGY65257.1"/>
    <property type="molecule type" value="Genomic_DNA"/>
</dbReference>
<organism evidence="1 2">
    <name type="scientific">Dubosiella muris</name>
    <dbReference type="NCBI Taxonomy" id="3038133"/>
    <lineage>
        <taxon>Bacteria</taxon>
        <taxon>Bacillati</taxon>
        <taxon>Bacillota</taxon>
        <taxon>Erysipelotrichia</taxon>
        <taxon>Erysipelotrichales</taxon>
        <taxon>Erysipelotrichaceae</taxon>
        <taxon>Dubosiella</taxon>
    </lineage>
</organism>
<proteinExistence type="predicted"/>
<comment type="caution">
    <text evidence="1">The sequence shown here is derived from an EMBL/GenBank/DDBJ whole genome shotgun (WGS) entry which is preliminary data.</text>
</comment>
<gene>
    <name evidence="1" type="ORF">E5336_09510</name>
</gene>
<keyword evidence="2" id="KW-1185">Reference proteome</keyword>
<protein>
    <submittedName>
        <fullName evidence="1">Folate family ECF transporter S component</fullName>
    </submittedName>
</protein>
<evidence type="ECO:0000313" key="1">
    <source>
        <dbReference type="EMBL" id="TGY65257.1"/>
    </source>
</evidence>
<sequence length="181" mass="20576">MNDYFVMLKDNVRSLKNTRVLVGVALFCGLQIILNSFNIYLGPTLRITFGFLATAASCYFYGPYPNMLAAFVMDFIGYAMHPDGPYFPGYALNAMLIALIFSSFFYQQTIKLWKIVVARALIVVFVYMILNSLWLSIMYGDSFFVLLGARVLKNVILFPVDVALLFSILKICERLRPSIKI</sequence>
<name>A0AC61R5Z1_9FIRM</name>
<dbReference type="Proteomes" id="UP000308836">
    <property type="component" value="Unassembled WGS sequence"/>
</dbReference>